<dbReference type="RefSeq" id="WP_018581041.1">
    <property type="nucleotide sequence ID" value="NZ_UFXQ01000001.1"/>
</dbReference>
<organism evidence="1 2">
    <name type="scientific">Corynebacterium pilosum</name>
    <dbReference type="NCBI Taxonomy" id="35756"/>
    <lineage>
        <taxon>Bacteria</taxon>
        <taxon>Bacillati</taxon>
        <taxon>Actinomycetota</taxon>
        <taxon>Actinomycetes</taxon>
        <taxon>Mycobacteriales</taxon>
        <taxon>Corynebacteriaceae</taxon>
        <taxon>Corynebacterium</taxon>
    </lineage>
</organism>
<sequence>MKKYSFYNASQLRAQLGISKNQFHRMLEAGEITRVDKHIYVAARLTPAEAAWQFQWRNESYPLTGPSAMALYDDKPLQLPLHFQIPRTKRARDNDWMVTTRRARQNDHVRKGLRVVPPVVAAADALGFVDKKDVRAFLQRNYGKRGGKALLSEDLEILYRVPEELQDILSNTALGTDSRLESRFWAYLKEAGLDFDHNVYLNGYMWDFVACCCARFRIEIGAFDFHRDTSSHSGWQNYIRDVWKMNWAVLNGVIVLQFTAKCIDLEPEKCVEVVKQALEWHRNPASKRPSWALPWNWHKGLRDEYSAYWTRW</sequence>
<dbReference type="InterPro" id="IPR011335">
    <property type="entry name" value="Restrct_endonuc-II-like"/>
</dbReference>
<evidence type="ECO:0000313" key="2">
    <source>
        <dbReference type="Proteomes" id="UP000254467"/>
    </source>
</evidence>
<evidence type="ECO:0000313" key="1">
    <source>
        <dbReference type="EMBL" id="STC68899.1"/>
    </source>
</evidence>
<accession>A0A376CLB4</accession>
<reference evidence="1 2" key="1">
    <citation type="submission" date="2018-06" db="EMBL/GenBank/DDBJ databases">
        <authorList>
            <consortium name="Pathogen Informatics"/>
            <person name="Doyle S."/>
        </authorList>
    </citation>
    <scope>NUCLEOTIDE SEQUENCE [LARGE SCALE GENOMIC DNA]</scope>
    <source>
        <strain evidence="1 2">NCTC11862</strain>
    </source>
</reference>
<dbReference type="AlphaFoldDB" id="A0A376CLB4"/>
<keyword evidence="2" id="KW-1185">Reference proteome</keyword>
<dbReference type="SUPFAM" id="SSF52980">
    <property type="entry name" value="Restriction endonuclease-like"/>
    <property type="match status" value="1"/>
</dbReference>
<name>A0A376CLB4_9CORY</name>
<evidence type="ECO:0008006" key="3">
    <source>
        <dbReference type="Google" id="ProtNLM"/>
    </source>
</evidence>
<dbReference type="Proteomes" id="UP000254467">
    <property type="component" value="Unassembled WGS sequence"/>
</dbReference>
<proteinExistence type="predicted"/>
<dbReference type="OrthoDB" id="4419644at2"/>
<protein>
    <recommendedName>
        <fullName evidence="3">DUF559 domain-containing protein</fullName>
    </recommendedName>
</protein>
<gene>
    <name evidence="1" type="ORF">NCTC11862_00675</name>
</gene>
<dbReference type="EMBL" id="UFXQ01000001">
    <property type="protein sequence ID" value="STC68899.1"/>
    <property type="molecule type" value="Genomic_DNA"/>
</dbReference>